<dbReference type="Proteomes" id="UP001517367">
    <property type="component" value="Unassembled WGS sequence"/>
</dbReference>
<dbReference type="GO" id="GO:0051213">
    <property type="term" value="F:dioxygenase activity"/>
    <property type="evidence" value="ECO:0007669"/>
    <property type="project" value="UniProtKB-KW"/>
</dbReference>
<protein>
    <submittedName>
        <fullName evidence="1">Phytanoyl-CoA dioxygenase family protein</fullName>
    </submittedName>
</protein>
<evidence type="ECO:0000313" key="1">
    <source>
        <dbReference type="EMBL" id="MFN0292908.1"/>
    </source>
</evidence>
<dbReference type="InterPro" id="IPR008775">
    <property type="entry name" value="Phytyl_CoA_dOase-like"/>
</dbReference>
<dbReference type="SUPFAM" id="SSF51197">
    <property type="entry name" value="Clavaminate synthase-like"/>
    <property type="match status" value="1"/>
</dbReference>
<dbReference type="Gene3D" id="2.60.120.620">
    <property type="entry name" value="q2cbj1_9rhob like domain"/>
    <property type="match status" value="1"/>
</dbReference>
<dbReference type="EMBL" id="SRMP02000034">
    <property type="protein sequence ID" value="MFN0292908.1"/>
    <property type="molecule type" value="Genomic_DNA"/>
</dbReference>
<comment type="caution">
    <text evidence="1">The sequence shown here is derived from an EMBL/GenBank/DDBJ whole genome shotgun (WGS) entry which is preliminary data.</text>
</comment>
<dbReference type="PANTHER" id="PTHR31630:SF6">
    <property type="entry name" value="PHYTANOYL-COA DIOXYGENASE-RELATED"/>
    <property type="match status" value="1"/>
</dbReference>
<keyword evidence="2" id="KW-1185">Reference proteome</keyword>
<gene>
    <name evidence="1" type="ORF">E5L68_016040</name>
</gene>
<dbReference type="PANTHER" id="PTHR31630">
    <property type="entry name" value="PHYTANOYL-COA DIOXYGENASE-RELATED-RELATED"/>
    <property type="match status" value="1"/>
</dbReference>
<name>A0ABW9JNU3_9SPHI</name>
<organism evidence="1 2">
    <name type="scientific">Pedobacter helvus</name>
    <dbReference type="NCBI Taxonomy" id="2563444"/>
    <lineage>
        <taxon>Bacteria</taxon>
        <taxon>Pseudomonadati</taxon>
        <taxon>Bacteroidota</taxon>
        <taxon>Sphingobacteriia</taxon>
        <taxon>Sphingobacteriales</taxon>
        <taxon>Sphingobacteriaceae</taxon>
        <taxon>Pedobacter</taxon>
    </lineage>
</organism>
<reference evidence="1 2" key="1">
    <citation type="submission" date="2024-12" db="EMBL/GenBank/DDBJ databases">
        <authorList>
            <person name="Hu S."/>
        </authorList>
    </citation>
    <scope>NUCLEOTIDE SEQUENCE [LARGE SCALE GENOMIC DNA]</scope>
    <source>
        <strain evidence="1 2">P-25</strain>
    </source>
</reference>
<dbReference type="Pfam" id="PF05721">
    <property type="entry name" value="PhyH"/>
    <property type="match status" value="1"/>
</dbReference>
<dbReference type="RefSeq" id="WP_138728664.1">
    <property type="nucleotide sequence ID" value="NZ_SRMP02000034.1"/>
</dbReference>
<keyword evidence="1" id="KW-0560">Oxidoreductase</keyword>
<keyword evidence="1" id="KW-0223">Dioxygenase</keyword>
<evidence type="ECO:0000313" key="2">
    <source>
        <dbReference type="Proteomes" id="UP001517367"/>
    </source>
</evidence>
<proteinExistence type="predicted"/>
<sequence length="320" mass="37515">MSELINDFPFLSIYRSQRNPQEANVLLDQDFQNAERYFLNIFEIGLFEVYEFLYQYCKSDLQFENWLITLKGEEFYQQKCIAFNKWYEHKLNVDDFLGVHALTDLELAFWEANGYLQLSSVFSEEDCDNVVALICETLGVDISFPSTWYPQHDKLQGLMLQLYQGAAIEKIRKNEKVFQIFSQLYQSQDLIANCEKVSYNPPETANYKFKGSDLHWDIDFNLGPQYYIQGLVYLNDVPINRGAFTLVPGFHRKAEELLKRHNPEDALDEIKKTEKIKYLDGKKGDLIIWLESLPHAASPNNSNLPRFVQYVSFQKTNRDV</sequence>
<accession>A0ABW9JNU3</accession>